<keyword evidence="2" id="KW-1185">Reference proteome</keyword>
<dbReference type="AlphaFoldDB" id="A0A2K9NRM6"/>
<name>A0A2K9NRM6_BACTC</name>
<dbReference type="KEGG" id="bsto:C0V70_08520"/>
<evidence type="ECO:0000313" key="1">
    <source>
        <dbReference type="EMBL" id="AUN98151.1"/>
    </source>
</evidence>
<accession>A0A2K9NRM6</accession>
<reference evidence="1 2" key="1">
    <citation type="submission" date="2018-01" db="EMBL/GenBank/DDBJ databases">
        <title>Complete genome sequence of Bacteriovorax stolpii DSM12778.</title>
        <authorList>
            <person name="Tang B."/>
            <person name="Chang J."/>
        </authorList>
    </citation>
    <scope>NUCLEOTIDE SEQUENCE [LARGE SCALE GENOMIC DNA]</scope>
    <source>
        <strain evidence="1 2">DSM 12778</strain>
    </source>
</reference>
<gene>
    <name evidence="1" type="ORF">C0V70_08520</name>
</gene>
<protein>
    <submittedName>
        <fullName evidence="1">Uncharacterized protein</fullName>
    </submittedName>
</protein>
<organism evidence="1 2">
    <name type="scientific">Bacteriovorax stolpii</name>
    <name type="common">Bdellovibrio stolpii</name>
    <dbReference type="NCBI Taxonomy" id="960"/>
    <lineage>
        <taxon>Bacteria</taxon>
        <taxon>Pseudomonadati</taxon>
        <taxon>Bdellovibrionota</taxon>
        <taxon>Bacteriovoracia</taxon>
        <taxon>Bacteriovoracales</taxon>
        <taxon>Bacteriovoracaceae</taxon>
        <taxon>Bacteriovorax</taxon>
    </lineage>
</organism>
<sequence length="142" mass="15766">MKKIVLMSSLFTMAAASADTTQVAQDDILKESTEALNCVTVEARPKTVSAIKPTLPEKTIETPSPAAVEVAEATEVPLVDEIADNRNLSPSEKLKAYRQKLEEKNLVLLEKKLEMIRLEQEMALLRNLERSMNKTLSAIKDL</sequence>
<dbReference type="EMBL" id="CP025704">
    <property type="protein sequence ID" value="AUN98151.1"/>
    <property type="molecule type" value="Genomic_DNA"/>
</dbReference>
<dbReference type="RefSeq" id="WP_102243442.1">
    <property type="nucleotide sequence ID" value="NZ_CP025704.1"/>
</dbReference>
<dbReference type="Proteomes" id="UP000235584">
    <property type="component" value="Chromosome"/>
</dbReference>
<proteinExistence type="predicted"/>
<evidence type="ECO:0000313" key="2">
    <source>
        <dbReference type="Proteomes" id="UP000235584"/>
    </source>
</evidence>